<dbReference type="AlphaFoldDB" id="A0A7C4S303"/>
<protein>
    <submittedName>
        <fullName evidence="1">Uncharacterized protein</fullName>
    </submittedName>
</protein>
<sequence length="675" mass="72224">MFKNSLIFLSILFFIVFANPPTLSSLNSLKPISPNTDQITIPLMLNFQGKLTDINGQPVLDSIYSITFRLFTSPTGGIAFWNETQNVQTQSGLFNVLLGSVVPISSLPIDGNCYLEMQVNPHSPMIPRIRIVSNAYSYLSRKADSANYALNAQIQRPISPPINTDEIQDGTIIADDLSATGVTAGTYGDATNVAQITVNEKGQITNAANVAITGLPPTGPAGGDLTGNYPNPLIANEVVNSSKITDNSIRGVDIFKPCTLSGNVSYPNAIMRIKNPAGHGLAIDTAFSAGISVGYVGTGLAIGRTTYTGVNIDSAAIYGININRAQTGIRVYRASNYGSYIDSTIDGVYIGNVNRGINIGNAIYAVNISRAGNNGLRVYRCSGSGVFIDSANFGLEIDSANTGIYIRYAPTGLNIQRTSVGLGINRASLNGVYIDSTSNGIYIDTASNGIIINRASSGVRISNSSFYGIYIDNATNYGLHINQAGLNGVTVYNAGSYGVYAIGDIAGGDFFASNSGAEGLYAHAYGNVATDTAIQAYGRGYATGGWYTGGLWDDKEAPCIISPDLSIITAGSGRLNNGKAEISFPEVFSQNIRTDIPVRIVVTPKEEPTGLLYVSRIKTNGFEIILKKIPTWGENTNISFDWIAFGILKEYETSQKAKEEWRKLLREKEKGRKNE</sequence>
<dbReference type="SMART" id="SM00710">
    <property type="entry name" value="PbH1"/>
    <property type="match status" value="5"/>
</dbReference>
<name>A0A7C4S303_UNCW3</name>
<proteinExistence type="predicted"/>
<evidence type="ECO:0000313" key="1">
    <source>
        <dbReference type="EMBL" id="HGU47579.1"/>
    </source>
</evidence>
<dbReference type="EMBL" id="DSZH01000160">
    <property type="protein sequence ID" value="HGU47579.1"/>
    <property type="molecule type" value="Genomic_DNA"/>
</dbReference>
<comment type="caution">
    <text evidence="1">The sequence shown here is derived from an EMBL/GenBank/DDBJ whole genome shotgun (WGS) entry which is preliminary data.</text>
</comment>
<gene>
    <name evidence="1" type="ORF">ENT60_03310</name>
</gene>
<reference evidence="1" key="1">
    <citation type="journal article" date="2020" name="mSystems">
        <title>Genome- and Community-Level Interaction Insights into Carbon Utilization and Element Cycling Functions of Hydrothermarchaeota in Hydrothermal Sediment.</title>
        <authorList>
            <person name="Zhou Z."/>
            <person name="Liu Y."/>
            <person name="Xu W."/>
            <person name="Pan J."/>
            <person name="Luo Z.H."/>
            <person name="Li M."/>
        </authorList>
    </citation>
    <scope>NUCLEOTIDE SEQUENCE [LARGE SCALE GENOMIC DNA]</scope>
    <source>
        <strain evidence="1">SpSt-594</strain>
    </source>
</reference>
<dbReference type="InterPro" id="IPR006626">
    <property type="entry name" value="PbH1"/>
</dbReference>
<organism evidence="1">
    <name type="scientific">candidate division WOR-3 bacterium</name>
    <dbReference type="NCBI Taxonomy" id="2052148"/>
    <lineage>
        <taxon>Bacteria</taxon>
        <taxon>Bacteria division WOR-3</taxon>
    </lineage>
</organism>
<accession>A0A7C4S303</accession>